<comment type="caution">
    <text evidence="1">The sequence shown here is derived from an EMBL/GenBank/DDBJ whole genome shotgun (WGS) entry which is preliminary data.</text>
</comment>
<protein>
    <recommendedName>
        <fullName evidence="3">DUF674 family protein</fullName>
    </recommendedName>
</protein>
<sequence length="479" mass="53782">MAEKKGSKNRKNVSLKALMDKGSNKVIFVESNSDFIDVLFSFLTMPMGRIARLACTSSVPVEIGCMRNLYQSIEKFDVHDFRSNACRDMLLLPCNAADCQCKNLKLKIDNGRPTRYFLCYDKCFLSYYGDIPCPFCTCPLTREMHLPVDNTQAGGVFVKGPSRLIITDDLQVISPVSAASICLFSKLRVTDSKTTEESTFNMGVQEVLDLLMHSFVSKTPLTETLLKNKPIPNLGDVHSSQGISIDSQMHGDTINEEEKSISLKIVVSKSKKIVCYAEAQEDFVNLLCSFLTLPLGFILKKMRNVSWKGCLDQLYKSVQDLDEQYLKSDYHKELLVNPKLAPGYRYEKTLLGIEETSFYYVDKKLTTDTSCIPDNSLVESVKLDVVDPKSHEDKDRSAQGFLRGPAIFTVTDNLVVRPISPMLEISVLQELKVPFTDIEDHTVHVGKREALLLLAASFIGDSALTNTFISELREPKQEQ</sequence>
<dbReference type="PANTHER" id="PTHR33103">
    <property type="entry name" value="OS01G0153900 PROTEIN"/>
    <property type="match status" value="1"/>
</dbReference>
<dbReference type="Proteomes" id="UP000290289">
    <property type="component" value="Chromosome 3"/>
</dbReference>
<dbReference type="Pfam" id="PF05056">
    <property type="entry name" value="DUF674"/>
    <property type="match status" value="1"/>
</dbReference>
<accession>A0A498KA90</accession>
<dbReference type="InterPro" id="IPR007750">
    <property type="entry name" value="DUF674"/>
</dbReference>
<dbReference type="PANTHER" id="PTHR33103:SF27">
    <property type="entry name" value="OS04G0594700 PROTEIN"/>
    <property type="match status" value="1"/>
</dbReference>
<keyword evidence="2" id="KW-1185">Reference proteome</keyword>
<dbReference type="AlphaFoldDB" id="A0A498KA90"/>
<dbReference type="EMBL" id="RDQH01000329">
    <property type="protein sequence ID" value="RXI04276.1"/>
    <property type="molecule type" value="Genomic_DNA"/>
</dbReference>
<gene>
    <name evidence="1" type="ORF">DVH24_038550</name>
</gene>
<organism evidence="1 2">
    <name type="scientific">Malus domestica</name>
    <name type="common">Apple</name>
    <name type="synonym">Pyrus malus</name>
    <dbReference type="NCBI Taxonomy" id="3750"/>
    <lineage>
        <taxon>Eukaryota</taxon>
        <taxon>Viridiplantae</taxon>
        <taxon>Streptophyta</taxon>
        <taxon>Embryophyta</taxon>
        <taxon>Tracheophyta</taxon>
        <taxon>Spermatophyta</taxon>
        <taxon>Magnoliopsida</taxon>
        <taxon>eudicotyledons</taxon>
        <taxon>Gunneridae</taxon>
        <taxon>Pentapetalae</taxon>
        <taxon>rosids</taxon>
        <taxon>fabids</taxon>
        <taxon>Rosales</taxon>
        <taxon>Rosaceae</taxon>
        <taxon>Amygdaloideae</taxon>
        <taxon>Maleae</taxon>
        <taxon>Malus</taxon>
    </lineage>
</organism>
<proteinExistence type="predicted"/>
<evidence type="ECO:0008006" key="3">
    <source>
        <dbReference type="Google" id="ProtNLM"/>
    </source>
</evidence>
<evidence type="ECO:0000313" key="1">
    <source>
        <dbReference type="EMBL" id="RXI04276.1"/>
    </source>
</evidence>
<evidence type="ECO:0000313" key="2">
    <source>
        <dbReference type="Proteomes" id="UP000290289"/>
    </source>
</evidence>
<reference evidence="1 2" key="1">
    <citation type="submission" date="2018-10" db="EMBL/GenBank/DDBJ databases">
        <title>A high-quality apple genome assembly.</title>
        <authorList>
            <person name="Hu J."/>
        </authorList>
    </citation>
    <scope>NUCLEOTIDE SEQUENCE [LARGE SCALE GENOMIC DNA]</scope>
    <source>
        <strain evidence="2">cv. HFTH1</strain>
        <tissue evidence="1">Young leaf</tissue>
    </source>
</reference>
<name>A0A498KA90_MALDO</name>